<accession>A0ABQ8RYE4</accession>
<evidence type="ECO:0008006" key="3">
    <source>
        <dbReference type="Google" id="ProtNLM"/>
    </source>
</evidence>
<comment type="caution">
    <text evidence="1">The sequence shown here is derived from an EMBL/GenBank/DDBJ whole genome shotgun (WGS) entry which is preliminary data.</text>
</comment>
<protein>
    <recommendedName>
        <fullName evidence="3">RNA-directed DNA polymerase from mobile element jockey</fullName>
    </recommendedName>
</protein>
<name>A0ABQ8RYE4_PERAM</name>
<keyword evidence="2" id="KW-1185">Reference proteome</keyword>
<proteinExistence type="predicted"/>
<reference evidence="1 2" key="1">
    <citation type="journal article" date="2022" name="Allergy">
        <title>Genome assembly and annotation of Periplaneta americana reveal a comprehensive cockroach allergen profile.</title>
        <authorList>
            <person name="Wang L."/>
            <person name="Xiong Q."/>
            <person name="Saelim N."/>
            <person name="Wang L."/>
            <person name="Nong W."/>
            <person name="Wan A.T."/>
            <person name="Shi M."/>
            <person name="Liu X."/>
            <person name="Cao Q."/>
            <person name="Hui J.H.L."/>
            <person name="Sookrung N."/>
            <person name="Leung T.F."/>
            <person name="Tungtrongchitr A."/>
            <person name="Tsui S.K.W."/>
        </authorList>
    </citation>
    <scope>NUCLEOTIDE SEQUENCE [LARGE SCALE GENOMIC DNA]</scope>
    <source>
        <strain evidence="1">PWHHKU_190912</strain>
    </source>
</reference>
<evidence type="ECO:0000313" key="1">
    <source>
        <dbReference type="EMBL" id="KAJ4426734.1"/>
    </source>
</evidence>
<evidence type="ECO:0000313" key="2">
    <source>
        <dbReference type="Proteomes" id="UP001148838"/>
    </source>
</evidence>
<organism evidence="1 2">
    <name type="scientific">Periplaneta americana</name>
    <name type="common">American cockroach</name>
    <name type="synonym">Blatta americana</name>
    <dbReference type="NCBI Taxonomy" id="6978"/>
    <lineage>
        <taxon>Eukaryota</taxon>
        <taxon>Metazoa</taxon>
        <taxon>Ecdysozoa</taxon>
        <taxon>Arthropoda</taxon>
        <taxon>Hexapoda</taxon>
        <taxon>Insecta</taxon>
        <taxon>Pterygota</taxon>
        <taxon>Neoptera</taxon>
        <taxon>Polyneoptera</taxon>
        <taxon>Dictyoptera</taxon>
        <taxon>Blattodea</taxon>
        <taxon>Blattoidea</taxon>
        <taxon>Blattidae</taxon>
        <taxon>Blattinae</taxon>
        <taxon>Periplaneta</taxon>
    </lineage>
</organism>
<dbReference type="Proteomes" id="UP001148838">
    <property type="component" value="Unassembled WGS sequence"/>
</dbReference>
<gene>
    <name evidence="1" type="ORF">ANN_26533</name>
</gene>
<sequence>MCRNFDPQEFFYMSLWANRIKKIASTYPILAALTPDNLRVGLTMYKALIRSVITYSAPAWGFAAVSHLRKLQVVQNQVIRLITHLPRVASRRKFHDELELPTIDEFIARLARNLYAEARANPNPAHIWPRPV</sequence>
<dbReference type="EMBL" id="JAJSOF020000039">
    <property type="protein sequence ID" value="KAJ4426734.1"/>
    <property type="molecule type" value="Genomic_DNA"/>
</dbReference>